<gene>
    <name evidence="1" type="ORF">FLJC2902T_31550</name>
</gene>
<accession>V6SF10</accession>
<evidence type="ECO:0000313" key="2">
    <source>
        <dbReference type="Proteomes" id="UP000018004"/>
    </source>
</evidence>
<comment type="caution">
    <text evidence="1">The sequence shown here is derived from an EMBL/GenBank/DDBJ whole genome shotgun (WGS) entry which is preliminary data.</text>
</comment>
<dbReference type="EMBL" id="AVGG01000032">
    <property type="protein sequence ID" value="ESU25273.1"/>
    <property type="molecule type" value="Genomic_DNA"/>
</dbReference>
<dbReference type="AlphaFoldDB" id="V6SF10"/>
<sequence>MRDYKKNLILMILIFMTFISCNCKDENHIDKYDVNIAALETLPDNFYAYRHGSIFIDSNKYMIWFNLDFFGNVENVFEITDIIEHEKDQTKIIKKYAIDTVKSKIIAQKFVDLSREFKFGHINIDRKNKIAFSYKDGLREQYVKIYNDSLKNVYLKNSDFKLLKNGWFENIEN</sequence>
<dbReference type="PATRIC" id="fig|1341181.4.peg.3100"/>
<dbReference type="STRING" id="1341181.FLJC2902T_31550"/>
<dbReference type="Proteomes" id="UP000018004">
    <property type="component" value="Unassembled WGS sequence"/>
</dbReference>
<organism evidence="1 2">
    <name type="scientific">Flavobacterium limnosediminis JC2902</name>
    <dbReference type="NCBI Taxonomy" id="1341181"/>
    <lineage>
        <taxon>Bacteria</taxon>
        <taxon>Pseudomonadati</taxon>
        <taxon>Bacteroidota</taxon>
        <taxon>Flavobacteriia</taxon>
        <taxon>Flavobacteriales</taxon>
        <taxon>Flavobacteriaceae</taxon>
        <taxon>Flavobacterium</taxon>
    </lineage>
</organism>
<protein>
    <recommendedName>
        <fullName evidence="3">Lipoprotein</fullName>
    </recommendedName>
</protein>
<reference evidence="1 2" key="1">
    <citation type="submission" date="2013-08" db="EMBL/GenBank/DDBJ databases">
        <title>Flavobacterium limnosediminis JC2902 genome sequencing.</title>
        <authorList>
            <person name="Lee K."/>
            <person name="Yi H."/>
            <person name="Park S."/>
            <person name="Chun J."/>
        </authorList>
    </citation>
    <scope>NUCLEOTIDE SEQUENCE [LARGE SCALE GENOMIC DNA]</scope>
    <source>
        <strain evidence="1 2">JC2902</strain>
    </source>
</reference>
<evidence type="ECO:0008006" key="3">
    <source>
        <dbReference type="Google" id="ProtNLM"/>
    </source>
</evidence>
<dbReference type="PROSITE" id="PS51257">
    <property type="entry name" value="PROKAR_LIPOPROTEIN"/>
    <property type="match status" value="1"/>
</dbReference>
<dbReference type="RefSeq" id="WP_023580686.1">
    <property type="nucleotide sequence ID" value="NZ_AVGG01000032.1"/>
</dbReference>
<name>V6SF10_9FLAO</name>
<keyword evidence="2" id="KW-1185">Reference proteome</keyword>
<proteinExistence type="predicted"/>
<evidence type="ECO:0000313" key="1">
    <source>
        <dbReference type="EMBL" id="ESU25273.1"/>
    </source>
</evidence>